<keyword evidence="1" id="KW-1133">Transmembrane helix</keyword>
<sequence length="233" mass="26506">MSSRYVVQIVIVIASVVLGMFLYPILLRKVIRLVEWMYWNLPGKKEDKKEDKVNKVKPDVNEKTSVIGESRTKIGHSRTKTSSDAENEKVIEKENTFVPETDEDPGLMDDVDVPLERSESLPQEEIDPEEEAIELELEKGAILASGASYDELVNTGQVIAKEKPSDDEKDEAGRVLYENKFTEIVEQVISNDEQTLTKVNTLIRFHMKKHNLNQEEGISGSEEFESFDINSIF</sequence>
<dbReference type="RefSeq" id="WP_139262125.1">
    <property type="nucleotide sequence ID" value="NZ_BBXL01000029.1"/>
</dbReference>
<dbReference type="EMBL" id="FQUC01000022">
    <property type="protein sequence ID" value="SHG37068.1"/>
    <property type="molecule type" value="Genomic_DNA"/>
</dbReference>
<gene>
    <name evidence="2" type="ORF">SAMN05444362_12244</name>
</gene>
<evidence type="ECO:0000313" key="2">
    <source>
        <dbReference type="EMBL" id="SHG37068.1"/>
    </source>
</evidence>
<reference evidence="3" key="1">
    <citation type="submission" date="2016-11" db="EMBL/GenBank/DDBJ databases">
        <authorList>
            <person name="Varghese N."/>
            <person name="Submissions S."/>
        </authorList>
    </citation>
    <scope>NUCLEOTIDE SEQUENCE [LARGE SCALE GENOMIC DNA]</scope>
    <source>
        <strain evidence="3">DSM 27370</strain>
    </source>
</reference>
<keyword evidence="3" id="KW-1185">Reference proteome</keyword>
<proteinExistence type="predicted"/>
<dbReference type="AlphaFoldDB" id="A0A1M5J923"/>
<evidence type="ECO:0000256" key="1">
    <source>
        <dbReference type="SAM" id="Phobius"/>
    </source>
</evidence>
<name>A0A1M5J923_9BACT</name>
<accession>A0A1M5J923</accession>
<keyword evidence="1" id="KW-0472">Membrane</keyword>
<protein>
    <submittedName>
        <fullName evidence="2">Uncharacterized protein</fullName>
    </submittedName>
</protein>
<dbReference type="Proteomes" id="UP000184480">
    <property type="component" value="Unassembled WGS sequence"/>
</dbReference>
<keyword evidence="1" id="KW-0812">Transmembrane</keyword>
<organism evidence="2 3">
    <name type="scientific">Dysgonomonas macrotermitis</name>
    <dbReference type="NCBI Taxonomy" id="1346286"/>
    <lineage>
        <taxon>Bacteria</taxon>
        <taxon>Pseudomonadati</taxon>
        <taxon>Bacteroidota</taxon>
        <taxon>Bacteroidia</taxon>
        <taxon>Bacteroidales</taxon>
        <taxon>Dysgonomonadaceae</taxon>
        <taxon>Dysgonomonas</taxon>
    </lineage>
</organism>
<evidence type="ECO:0000313" key="3">
    <source>
        <dbReference type="Proteomes" id="UP000184480"/>
    </source>
</evidence>
<dbReference type="OrthoDB" id="999750at2"/>
<dbReference type="STRING" id="1346286.SAMN05444362_12244"/>
<feature type="transmembrane region" description="Helical" evidence="1">
    <location>
        <begin position="6"/>
        <end position="27"/>
    </location>
</feature>